<dbReference type="EMBL" id="VVYX01000347">
    <property type="protein sequence ID" value="KAA5401411.1"/>
    <property type="molecule type" value="Genomic_DNA"/>
</dbReference>
<organism evidence="1 2">
    <name type="scientific">Bacteroides cellulosilyticus</name>
    <dbReference type="NCBI Taxonomy" id="246787"/>
    <lineage>
        <taxon>Bacteria</taxon>
        <taxon>Pseudomonadati</taxon>
        <taxon>Bacteroidota</taxon>
        <taxon>Bacteroidia</taxon>
        <taxon>Bacteroidales</taxon>
        <taxon>Bacteroidaceae</taxon>
        <taxon>Bacteroides</taxon>
    </lineage>
</organism>
<accession>A0A6L3JP73</accession>
<dbReference type="InterPro" id="IPR042099">
    <property type="entry name" value="ANL_N_sf"/>
</dbReference>
<proteinExistence type="predicted"/>
<dbReference type="Gene3D" id="3.40.50.12780">
    <property type="entry name" value="N-terminal domain of ligase-like"/>
    <property type="match status" value="1"/>
</dbReference>
<evidence type="ECO:0000313" key="2">
    <source>
        <dbReference type="Proteomes" id="UP000482653"/>
    </source>
</evidence>
<evidence type="ECO:0000313" key="1">
    <source>
        <dbReference type="EMBL" id="KAA5401411.1"/>
    </source>
</evidence>
<name>A0A6L3JP73_9BACE</name>
<gene>
    <name evidence="1" type="ORF">F2Y87_30860</name>
</gene>
<reference evidence="1 2" key="1">
    <citation type="journal article" date="2019" name="Nat. Med.">
        <title>A library of human gut bacterial isolates paired with longitudinal multiomics data enables mechanistic microbiome research.</title>
        <authorList>
            <person name="Poyet M."/>
            <person name="Groussin M."/>
            <person name="Gibbons S.M."/>
            <person name="Avila-Pacheco J."/>
            <person name="Jiang X."/>
            <person name="Kearney S.M."/>
            <person name="Perrotta A.R."/>
            <person name="Berdy B."/>
            <person name="Zhao S."/>
            <person name="Lieberman T.D."/>
            <person name="Swanson P.K."/>
            <person name="Smith M."/>
            <person name="Roesemann S."/>
            <person name="Alexander J.E."/>
            <person name="Rich S.A."/>
            <person name="Livny J."/>
            <person name="Vlamakis H."/>
            <person name="Clish C."/>
            <person name="Bullock K."/>
            <person name="Deik A."/>
            <person name="Scott J."/>
            <person name="Pierce K.A."/>
            <person name="Xavier R.J."/>
            <person name="Alm E.J."/>
        </authorList>
    </citation>
    <scope>NUCLEOTIDE SEQUENCE [LARGE SCALE GENOMIC DNA]</scope>
    <source>
        <strain evidence="1 2">BIOML-A8</strain>
    </source>
</reference>
<dbReference type="AlphaFoldDB" id="A0A6L3JP73"/>
<comment type="caution">
    <text evidence="1">The sequence shown here is derived from an EMBL/GenBank/DDBJ whole genome shotgun (WGS) entry which is preliminary data.</text>
</comment>
<sequence>MKKNPEIQFCSPEEIKAYQESRLAEELLYLQNHSRFYQRLFQTHHINIQQIKTIEDLQQIPVTTKTDLQLHNEDFICVSRDEIID</sequence>
<protein>
    <submittedName>
        <fullName evidence="1">Phenylacetate--CoA ligase</fullName>
    </submittedName>
</protein>
<dbReference type="Proteomes" id="UP000482653">
    <property type="component" value="Unassembled WGS sequence"/>
</dbReference>
<feature type="non-terminal residue" evidence="1">
    <location>
        <position position="85"/>
    </location>
</feature>
<keyword evidence="1" id="KW-0436">Ligase</keyword>
<dbReference type="GO" id="GO:0016874">
    <property type="term" value="F:ligase activity"/>
    <property type="evidence" value="ECO:0007669"/>
    <property type="project" value="UniProtKB-KW"/>
</dbReference>